<organism evidence="4 5">
    <name type="scientific">Kingdonia uniflora</name>
    <dbReference type="NCBI Taxonomy" id="39325"/>
    <lineage>
        <taxon>Eukaryota</taxon>
        <taxon>Viridiplantae</taxon>
        <taxon>Streptophyta</taxon>
        <taxon>Embryophyta</taxon>
        <taxon>Tracheophyta</taxon>
        <taxon>Spermatophyta</taxon>
        <taxon>Magnoliopsida</taxon>
        <taxon>Ranunculales</taxon>
        <taxon>Circaeasteraceae</taxon>
        <taxon>Kingdonia</taxon>
    </lineage>
</organism>
<dbReference type="InterPro" id="IPR039261">
    <property type="entry name" value="FNR_nucleotide-bd"/>
</dbReference>
<dbReference type="EMBL" id="JACGCM010001281">
    <property type="protein sequence ID" value="KAF6157143.1"/>
    <property type="molecule type" value="Genomic_DNA"/>
</dbReference>
<comment type="caution">
    <text evidence="4">The sequence shown here is derived from an EMBL/GenBank/DDBJ whole genome shotgun (WGS) entry which is preliminary data.</text>
</comment>
<evidence type="ECO:0000313" key="4">
    <source>
        <dbReference type="EMBL" id="KAF6157143.1"/>
    </source>
</evidence>
<dbReference type="Pfam" id="PF23209">
    <property type="entry name" value="IDM1_C"/>
    <property type="match status" value="1"/>
</dbReference>
<dbReference type="AlphaFoldDB" id="A0A7J7MQI3"/>
<evidence type="ECO:0000259" key="3">
    <source>
        <dbReference type="Pfam" id="PF23209"/>
    </source>
</evidence>
<dbReference type="PANTHER" id="PTHR46309">
    <property type="entry name" value="PHD FINGER PROTEIN 12"/>
    <property type="match status" value="1"/>
</dbReference>
<dbReference type="OrthoDB" id="167398at2759"/>
<dbReference type="InterPro" id="IPR013121">
    <property type="entry name" value="Fe_red_NAD-bd_6"/>
</dbReference>
<gene>
    <name evidence="4" type="ORF">GIB67_041604</name>
</gene>
<dbReference type="PANTHER" id="PTHR46309:SF1">
    <property type="entry name" value="PHD FINGER PROTEIN 12"/>
    <property type="match status" value="1"/>
</dbReference>
<dbReference type="GO" id="GO:0003714">
    <property type="term" value="F:transcription corepressor activity"/>
    <property type="evidence" value="ECO:0007669"/>
    <property type="project" value="InterPro"/>
</dbReference>
<reference evidence="4 5" key="1">
    <citation type="journal article" date="2020" name="IScience">
        <title>Genome Sequencing of the Endangered Kingdonia uniflora (Circaeasteraceae, Ranunculales) Reveals Potential Mechanisms of Evolutionary Specialization.</title>
        <authorList>
            <person name="Sun Y."/>
            <person name="Deng T."/>
            <person name="Zhang A."/>
            <person name="Moore M.J."/>
            <person name="Landis J.B."/>
            <person name="Lin N."/>
            <person name="Zhang H."/>
            <person name="Zhang X."/>
            <person name="Huang J."/>
            <person name="Zhang X."/>
            <person name="Sun H."/>
            <person name="Wang H."/>
        </authorList>
    </citation>
    <scope>NUCLEOTIDE SEQUENCE [LARGE SCALE GENOMIC DNA]</scope>
    <source>
        <strain evidence="4">TB1705</strain>
        <tissue evidence="4">Leaf</tissue>
    </source>
</reference>
<dbReference type="InterPro" id="IPR056511">
    <property type="entry name" value="IDM1_C"/>
</dbReference>
<feature type="domain" description="Increased DNA methylation 1 C-terminal" evidence="3">
    <location>
        <begin position="175"/>
        <end position="225"/>
    </location>
</feature>
<dbReference type="GO" id="GO:0005634">
    <property type="term" value="C:nucleus"/>
    <property type="evidence" value="ECO:0007669"/>
    <property type="project" value="TreeGrafter"/>
</dbReference>
<evidence type="ECO:0000313" key="5">
    <source>
        <dbReference type="Proteomes" id="UP000541444"/>
    </source>
</evidence>
<dbReference type="Proteomes" id="UP000541444">
    <property type="component" value="Unassembled WGS sequence"/>
</dbReference>
<evidence type="ECO:0000259" key="2">
    <source>
        <dbReference type="Pfam" id="PF08030"/>
    </source>
</evidence>
<proteinExistence type="predicted"/>
<sequence length="374" mass="42505">MKVGNKTNIRGNLGIPCPGLVEARVYGRDEDGTPFEELQILGHKILVLEASNMDLHWDLQERQKSCEYLSQHAVEAQDYDLVMLYVSKIQGLEAVFNADDVEEVEKELEHSSLQDKMDKELQELDKARIGAIQNVEGFTGKRSSPESNIPINTLLKRTEFNSKLPVVLSLMDECFMPTFDQPSGINMIQSVLYNCGSNFNQLYYRGFYNSILERGDEIISAASIRDTKLALDGDEKMGNMVAHDVQDITKEDGEIIEAVKHLKAQEGSVNVVNADLPTSEDDTDNEYVPDLDRGFYSDIEHYISACATPVKKPRVTSRMTKTVIDEESGDTRCPSKAYFYWVTREQSSFEWFIDVMKEISETTPRQRIRRAENE</sequence>
<evidence type="ECO:0000256" key="1">
    <source>
        <dbReference type="ARBA" id="ARBA00023002"/>
    </source>
</evidence>
<accession>A0A7J7MQI3</accession>
<protein>
    <submittedName>
        <fullName evidence="4">Uncharacterized protein</fullName>
    </submittedName>
</protein>
<name>A0A7J7MQI3_9MAGN</name>
<dbReference type="Pfam" id="PF08030">
    <property type="entry name" value="NAD_binding_6"/>
    <property type="match status" value="1"/>
</dbReference>
<dbReference type="InterPro" id="IPR042163">
    <property type="entry name" value="PHF12"/>
</dbReference>
<feature type="domain" description="Ferric reductase NAD binding" evidence="2">
    <location>
        <begin position="325"/>
        <end position="368"/>
    </location>
</feature>
<keyword evidence="1" id="KW-0560">Oxidoreductase</keyword>
<dbReference type="GO" id="GO:0016491">
    <property type="term" value="F:oxidoreductase activity"/>
    <property type="evidence" value="ECO:0007669"/>
    <property type="project" value="UniProtKB-KW"/>
</dbReference>
<keyword evidence="5" id="KW-1185">Reference proteome</keyword>
<dbReference type="GO" id="GO:0006357">
    <property type="term" value="P:regulation of transcription by RNA polymerase II"/>
    <property type="evidence" value="ECO:0007669"/>
    <property type="project" value="TreeGrafter"/>
</dbReference>
<dbReference type="Gene3D" id="3.40.50.80">
    <property type="entry name" value="Nucleotide-binding domain of ferredoxin-NADP reductase (FNR) module"/>
    <property type="match status" value="1"/>
</dbReference>